<dbReference type="PANTHER" id="PTHR24072">
    <property type="entry name" value="RHO FAMILY GTPASE"/>
    <property type="match status" value="1"/>
</dbReference>
<evidence type="ECO:0000313" key="5">
    <source>
        <dbReference type="EMBL" id="KAK4818565.1"/>
    </source>
</evidence>
<organism evidence="5 6">
    <name type="scientific">Mycteria americana</name>
    <name type="common">Wood stork</name>
    <dbReference type="NCBI Taxonomy" id="33587"/>
    <lineage>
        <taxon>Eukaryota</taxon>
        <taxon>Metazoa</taxon>
        <taxon>Chordata</taxon>
        <taxon>Craniata</taxon>
        <taxon>Vertebrata</taxon>
        <taxon>Euteleostomi</taxon>
        <taxon>Archelosauria</taxon>
        <taxon>Archosauria</taxon>
        <taxon>Dinosauria</taxon>
        <taxon>Saurischia</taxon>
        <taxon>Theropoda</taxon>
        <taxon>Coelurosauria</taxon>
        <taxon>Aves</taxon>
        <taxon>Neognathae</taxon>
        <taxon>Neoaves</taxon>
        <taxon>Aequornithes</taxon>
        <taxon>Ciconiiformes</taxon>
        <taxon>Ciconiidae</taxon>
        <taxon>Mycteria</taxon>
    </lineage>
</organism>
<protein>
    <recommendedName>
        <fullName evidence="4">BTB domain-containing protein</fullName>
    </recommendedName>
</protein>
<keyword evidence="6" id="KW-1185">Reference proteome</keyword>
<dbReference type="Gene3D" id="3.40.50.300">
    <property type="entry name" value="P-loop containing nucleotide triphosphate hydrolases"/>
    <property type="match status" value="2"/>
</dbReference>
<feature type="region of interest" description="Disordered" evidence="3">
    <location>
        <begin position="776"/>
        <end position="797"/>
    </location>
</feature>
<dbReference type="AlphaFoldDB" id="A0AAN7N2S5"/>
<evidence type="ECO:0000313" key="6">
    <source>
        <dbReference type="Proteomes" id="UP001333110"/>
    </source>
</evidence>
<accession>A0AAN7N2S5</accession>
<dbReference type="GO" id="GO:0003924">
    <property type="term" value="F:GTPase activity"/>
    <property type="evidence" value="ECO:0007669"/>
    <property type="project" value="InterPro"/>
</dbReference>
<evidence type="ECO:0000259" key="4">
    <source>
        <dbReference type="PROSITE" id="PS50097"/>
    </source>
</evidence>
<dbReference type="SUPFAM" id="SSF54695">
    <property type="entry name" value="POZ domain"/>
    <property type="match status" value="2"/>
</dbReference>
<dbReference type="SMART" id="SM00225">
    <property type="entry name" value="BTB"/>
    <property type="match status" value="2"/>
</dbReference>
<name>A0AAN7N2S5_MYCAM</name>
<proteinExistence type="predicted"/>
<dbReference type="InterPro" id="IPR027417">
    <property type="entry name" value="P-loop_NTPase"/>
</dbReference>
<evidence type="ECO:0000256" key="1">
    <source>
        <dbReference type="ARBA" id="ARBA00022741"/>
    </source>
</evidence>
<reference evidence="5 6" key="1">
    <citation type="journal article" date="2023" name="J. Hered.">
        <title>Chromosome-level genome of the wood stork (Mycteria americana) provides insight into avian chromosome evolution.</title>
        <authorList>
            <person name="Flamio R. Jr."/>
            <person name="Ramstad K.M."/>
        </authorList>
    </citation>
    <scope>NUCLEOTIDE SEQUENCE [LARGE SCALE GENOMIC DNA]</scope>
    <source>
        <strain evidence="5">JAX WOST 10</strain>
    </source>
</reference>
<dbReference type="EMBL" id="JAUNZN010000007">
    <property type="protein sequence ID" value="KAK4818565.1"/>
    <property type="molecule type" value="Genomic_DNA"/>
</dbReference>
<evidence type="ECO:0000256" key="2">
    <source>
        <dbReference type="ARBA" id="ARBA00023134"/>
    </source>
</evidence>
<dbReference type="Proteomes" id="UP001333110">
    <property type="component" value="Unassembled WGS sequence"/>
</dbReference>
<dbReference type="GO" id="GO:0005525">
    <property type="term" value="F:GTP binding"/>
    <property type="evidence" value="ECO:0007669"/>
    <property type="project" value="UniProtKB-KW"/>
</dbReference>
<dbReference type="FunFam" id="3.30.710.10:FF:000069">
    <property type="entry name" value="Rho related BTB domain containing 1"/>
    <property type="match status" value="1"/>
</dbReference>
<dbReference type="SUPFAM" id="SSF52540">
    <property type="entry name" value="P-loop containing nucleoside triphosphate hydrolases"/>
    <property type="match status" value="2"/>
</dbReference>
<dbReference type="InterPro" id="IPR003578">
    <property type="entry name" value="Small_GTPase_Rho"/>
</dbReference>
<dbReference type="CDD" id="cd01873">
    <property type="entry name" value="RhoBTB"/>
    <property type="match status" value="1"/>
</dbReference>
<gene>
    <name evidence="5" type="ORF">QYF61_014701</name>
</gene>
<dbReference type="PRINTS" id="PR00449">
    <property type="entry name" value="RASTRNSFRMNG"/>
</dbReference>
<dbReference type="SMART" id="SM00174">
    <property type="entry name" value="RHO"/>
    <property type="match status" value="1"/>
</dbReference>
<dbReference type="GO" id="GO:0007264">
    <property type="term" value="P:small GTPase-mediated signal transduction"/>
    <property type="evidence" value="ECO:0007669"/>
    <property type="project" value="InterPro"/>
</dbReference>
<dbReference type="Gene3D" id="3.30.710.10">
    <property type="entry name" value="Potassium Channel Kv1.1, Chain A"/>
    <property type="match status" value="2"/>
</dbReference>
<feature type="domain" description="BTB" evidence="4">
    <location>
        <begin position="575"/>
        <end position="642"/>
    </location>
</feature>
<feature type="compositionally biased region" description="Low complexity" evidence="3">
    <location>
        <begin position="157"/>
        <end position="174"/>
    </location>
</feature>
<dbReference type="PROSITE" id="PS51420">
    <property type="entry name" value="RHO"/>
    <property type="match status" value="1"/>
</dbReference>
<evidence type="ECO:0000256" key="3">
    <source>
        <dbReference type="SAM" id="MobiDB-lite"/>
    </source>
</evidence>
<keyword evidence="1" id="KW-0547">Nucleotide-binding</keyword>
<dbReference type="FunFam" id="3.40.50.300:FF:003145">
    <property type="entry name" value="rho-related BTB domain-containing protein 1 isoform X2"/>
    <property type="match status" value="1"/>
</dbReference>
<dbReference type="InterPro" id="IPR011333">
    <property type="entry name" value="SKP1/BTB/POZ_sf"/>
</dbReference>
<comment type="caution">
    <text evidence="5">The sequence shown here is derived from an EMBL/GenBank/DDBJ whole genome shotgun (WGS) entry which is preliminary data.</text>
</comment>
<dbReference type="InterPro" id="IPR001806">
    <property type="entry name" value="Small_GTPase"/>
</dbReference>
<dbReference type="Pfam" id="PF00071">
    <property type="entry name" value="Ras"/>
    <property type="match status" value="1"/>
</dbReference>
<dbReference type="InterPro" id="IPR000210">
    <property type="entry name" value="BTB/POZ_dom"/>
</dbReference>
<feature type="region of interest" description="Disordered" evidence="3">
    <location>
        <begin position="100"/>
        <end position="195"/>
    </location>
</feature>
<dbReference type="PROSITE" id="PS50097">
    <property type="entry name" value="BTB"/>
    <property type="match status" value="2"/>
</dbReference>
<dbReference type="Pfam" id="PF00651">
    <property type="entry name" value="BTB"/>
    <property type="match status" value="2"/>
</dbReference>
<keyword evidence="2" id="KW-0342">GTP-binding</keyword>
<feature type="domain" description="BTB" evidence="4">
    <location>
        <begin position="372"/>
        <end position="517"/>
    </location>
</feature>
<sequence length="906" mass="100225">MDLDVDYERPNVETIKCVVVGDNAVGKTRLICARACNATLSQYQLLATHVPTVWAIDQYRVCQEVLERSRDVVDEVSVSLRLWDTFGDHHKDRRFAYGRWDRGRPEPRRRHPDPRPCPPPRGVGPEGAPGLPPAPRERLWHPRPSGGPGAHPPPGRGLPQSPGGTAAPAAGLRPPTAPGPGRGAPGARGFPGSSRHHPCPGACLGSDVVVLCFSLANPNSLRHVKTMWYPEIKHFCPRTPIVLVGCQLDLRYADLEAVNRARRPLAKPIKPTDILPPERGHEVAKELGVPYYETSVVAQFGIKDVFDNAIRAALISRRHLQFWKSHLKKMQRPLLQAPFLPPKPPPPVIQVPDPPASRGWGPAALFCTPLCADVVFQLQGGQRVFAHRVYLATSCSKFYDLFTLEGPRGGGKEPAARTKSLDGERGALAEGACAPLRTSQSDDALRPAAGDGAAPGGGHDLSAWGRGFVSMRWELVADPVAGREKRMAVVRMDRRVQAEPFRAVLEYLYTGRLDQARGDLMQVATIAELLEVFDLRMMVANVLNKESFMNQEITKAFHVRRANRIKECLGKGVFADVVFRVDDGAVPAHKPLLIAGCDWMMAMFRGAFRESYAAEVSLPGTNCACLRAVLDFLYTGVFTPTPDLDAMELLILTNRLCLPRLQALTGEDGAPPAPAPVDVTCQYDEGAAGTGDRCVPSVSLTGTLRKSRLSPGAQAGCRGARPRCVRPPPPPAPALMAPPPPPEQYAVDELLRAFMQRVEIDEQVIIYLEMTQVGGGPPPRREPCGPGGRKPPRGRRWRVGGAGSCPARPAPLCPQFHNARQLAAWCLHYICTNYNSVCRRFPREMKFMSPENQAHFERHRWPPVWYLKEEDLYLRSKKEREREEQLQRKQHTRSKWCFWRPSPHVS</sequence>